<accession>A0A4Q7UEC7</accession>
<evidence type="ECO:0008006" key="3">
    <source>
        <dbReference type="Google" id="ProtNLM"/>
    </source>
</evidence>
<dbReference type="AlphaFoldDB" id="A0A4Q7UEC7"/>
<organism evidence="1 2">
    <name type="scientific">Micromonospora violae</name>
    <dbReference type="NCBI Taxonomy" id="1278207"/>
    <lineage>
        <taxon>Bacteria</taxon>
        <taxon>Bacillati</taxon>
        <taxon>Actinomycetota</taxon>
        <taxon>Actinomycetes</taxon>
        <taxon>Micromonosporales</taxon>
        <taxon>Micromonosporaceae</taxon>
        <taxon>Micromonospora</taxon>
    </lineage>
</organism>
<dbReference type="EMBL" id="SHKK01000001">
    <property type="protein sequence ID" value="RZT79565.1"/>
    <property type="molecule type" value="Genomic_DNA"/>
</dbReference>
<proteinExistence type="predicted"/>
<evidence type="ECO:0000313" key="2">
    <source>
        <dbReference type="Proteomes" id="UP000293781"/>
    </source>
</evidence>
<protein>
    <recommendedName>
        <fullName evidence="3">Excreted virulence factor EspC (Type VII ESX diderm)</fullName>
    </recommendedName>
</protein>
<sequence length="118" mass="12087">MTTPGTPAGAAVGAEARGFEVTATALTGHARSVGRIAAEVGTAHDAAAHVQVGADAYGQLPVCRAIPFLLDFLQEPAVQALAAAQEALLSAARALEDTVDSYHRTEAKVSASFHRLHA</sequence>
<reference evidence="1 2" key="1">
    <citation type="submission" date="2019-02" db="EMBL/GenBank/DDBJ databases">
        <title>Sequencing the genomes of 1000 actinobacteria strains.</title>
        <authorList>
            <person name="Klenk H.-P."/>
        </authorList>
    </citation>
    <scope>NUCLEOTIDE SEQUENCE [LARGE SCALE GENOMIC DNA]</scope>
    <source>
        <strain evidence="1 2">DSM 45888</strain>
    </source>
</reference>
<gene>
    <name evidence="1" type="ORF">EV382_2779</name>
</gene>
<keyword evidence="2" id="KW-1185">Reference proteome</keyword>
<evidence type="ECO:0000313" key="1">
    <source>
        <dbReference type="EMBL" id="RZT79565.1"/>
    </source>
</evidence>
<dbReference type="Proteomes" id="UP000293781">
    <property type="component" value="Unassembled WGS sequence"/>
</dbReference>
<dbReference type="OrthoDB" id="3392569at2"/>
<comment type="caution">
    <text evidence="1">The sequence shown here is derived from an EMBL/GenBank/DDBJ whole genome shotgun (WGS) entry which is preliminary data.</text>
</comment>
<name>A0A4Q7UEC7_9ACTN</name>